<feature type="non-terminal residue" evidence="2">
    <location>
        <position position="1"/>
    </location>
</feature>
<feature type="compositionally biased region" description="Pro residues" evidence="1">
    <location>
        <begin position="43"/>
        <end position="54"/>
    </location>
</feature>
<dbReference type="Proteomes" id="UP000775547">
    <property type="component" value="Unassembled WGS sequence"/>
</dbReference>
<proteinExistence type="predicted"/>
<name>A0A9P7FYJ7_9AGAR</name>
<keyword evidence="3" id="KW-1185">Reference proteome</keyword>
<sequence>EDQLTTLEMKMASIHTTLINNSTGMEQITALLKALTPGNIPPAPAAPTVNPAPIPKALSTPNASPPIPDASTPLGDISRLRLAPPPVYDGLQTSGQAFMQACKLYISLCQKTFANDNVKIGWVLTYMQHGWVAEFVTRVFTFRGIQQVFKD</sequence>
<dbReference type="AlphaFoldDB" id="A0A9P7FYJ7"/>
<evidence type="ECO:0000313" key="3">
    <source>
        <dbReference type="Proteomes" id="UP000775547"/>
    </source>
</evidence>
<evidence type="ECO:0000313" key="2">
    <source>
        <dbReference type="EMBL" id="KAG5640418.1"/>
    </source>
</evidence>
<accession>A0A9P7FYJ7</accession>
<comment type="caution">
    <text evidence="2">The sequence shown here is derived from an EMBL/GenBank/DDBJ whole genome shotgun (WGS) entry which is preliminary data.</text>
</comment>
<dbReference type="EMBL" id="JABCKV010000752">
    <property type="protein sequence ID" value="KAG5640418.1"/>
    <property type="molecule type" value="Genomic_DNA"/>
</dbReference>
<evidence type="ECO:0000256" key="1">
    <source>
        <dbReference type="SAM" id="MobiDB-lite"/>
    </source>
</evidence>
<organism evidence="2 3">
    <name type="scientific">Asterophora parasitica</name>
    <dbReference type="NCBI Taxonomy" id="117018"/>
    <lineage>
        <taxon>Eukaryota</taxon>
        <taxon>Fungi</taxon>
        <taxon>Dikarya</taxon>
        <taxon>Basidiomycota</taxon>
        <taxon>Agaricomycotina</taxon>
        <taxon>Agaricomycetes</taxon>
        <taxon>Agaricomycetidae</taxon>
        <taxon>Agaricales</taxon>
        <taxon>Tricholomatineae</taxon>
        <taxon>Lyophyllaceae</taxon>
        <taxon>Asterophora</taxon>
    </lineage>
</organism>
<feature type="region of interest" description="Disordered" evidence="1">
    <location>
        <begin position="43"/>
        <end position="68"/>
    </location>
</feature>
<reference evidence="2" key="1">
    <citation type="submission" date="2020-07" db="EMBL/GenBank/DDBJ databases">
        <authorList>
            <person name="Nieuwenhuis M."/>
            <person name="Van De Peppel L.J.J."/>
        </authorList>
    </citation>
    <scope>NUCLEOTIDE SEQUENCE</scope>
    <source>
        <strain evidence="2">AP01</strain>
        <tissue evidence="2">Mycelium</tissue>
    </source>
</reference>
<reference evidence="2" key="2">
    <citation type="submission" date="2021-10" db="EMBL/GenBank/DDBJ databases">
        <title>Phylogenomics reveals ancestral predisposition of the termite-cultivated fungus Termitomyces towards a domesticated lifestyle.</title>
        <authorList>
            <person name="Auxier B."/>
            <person name="Grum-Grzhimaylo A."/>
            <person name="Cardenas M.E."/>
            <person name="Lodge J.D."/>
            <person name="Laessoe T."/>
            <person name="Pedersen O."/>
            <person name="Smith M.E."/>
            <person name="Kuyper T.W."/>
            <person name="Franco-Molano E.A."/>
            <person name="Baroni T.J."/>
            <person name="Aanen D.K."/>
        </authorList>
    </citation>
    <scope>NUCLEOTIDE SEQUENCE</scope>
    <source>
        <strain evidence="2">AP01</strain>
        <tissue evidence="2">Mycelium</tissue>
    </source>
</reference>
<dbReference type="OrthoDB" id="3067544at2759"/>
<gene>
    <name evidence="2" type="ORF">DXG03_008738</name>
</gene>
<protein>
    <submittedName>
        <fullName evidence="2">Uncharacterized protein</fullName>
    </submittedName>
</protein>